<sequence>MATRPNARLDGLALGGVVAQLRGLETTLDHEALAKAMATNPAGPAPESLVAQMFDGCTDRLSEGDGPTGWVARNRDVVADYGKDKFNNFGAQMSTRFLQGFADIYDMANGEGFYAAMPKIPIALFAGSEDPAGNFGTGVQAVAQRLRRDGHDVELHLYDGLRHEVHNEPESRADVESSLVTFVDRVAKRN</sequence>
<organism evidence="2 3">
    <name type="scientific">Cutibacterium acnes</name>
    <name type="common">Propionibacterium acnes</name>
    <dbReference type="NCBI Taxonomy" id="1747"/>
    <lineage>
        <taxon>Bacteria</taxon>
        <taxon>Bacillati</taxon>
        <taxon>Actinomycetota</taxon>
        <taxon>Actinomycetes</taxon>
        <taxon>Propionibacteriales</taxon>
        <taxon>Propionibacteriaceae</taxon>
        <taxon>Cutibacterium</taxon>
    </lineage>
</organism>
<dbReference type="Pfam" id="PF12146">
    <property type="entry name" value="Hydrolase_4"/>
    <property type="match status" value="1"/>
</dbReference>
<comment type="caution">
    <text evidence="2">The sequence shown here is derived from an EMBL/GenBank/DDBJ whole genome shotgun (WGS) entry which is preliminary data.</text>
</comment>
<dbReference type="EMBL" id="MVCE01000001">
    <property type="protein sequence ID" value="PGF36129.1"/>
    <property type="molecule type" value="Genomic_DNA"/>
</dbReference>
<dbReference type="InterPro" id="IPR022742">
    <property type="entry name" value="Hydrolase_4"/>
</dbReference>
<reference evidence="2 3" key="1">
    <citation type="submission" date="2017-02" db="EMBL/GenBank/DDBJ databases">
        <title>Prevalence of linear plasmids in Cutibacterium acnes isolates obtained from cancerous prostatic tissue.</title>
        <authorList>
            <person name="Davidsson S."/>
            <person name="Bruggemann H."/>
        </authorList>
    </citation>
    <scope>NUCLEOTIDE SEQUENCE [LARGE SCALE GENOMIC DNA]</scope>
    <source>
        <strain evidence="2 3">11-78</strain>
    </source>
</reference>
<gene>
    <name evidence="2" type="ORF">B1B09_00225</name>
</gene>
<dbReference type="OrthoDB" id="9806902at2"/>
<feature type="domain" description="Serine aminopeptidase S33" evidence="1">
    <location>
        <begin position="11"/>
        <end position="170"/>
    </location>
</feature>
<evidence type="ECO:0000313" key="3">
    <source>
        <dbReference type="Proteomes" id="UP000226191"/>
    </source>
</evidence>
<proteinExistence type="predicted"/>
<evidence type="ECO:0000259" key="1">
    <source>
        <dbReference type="Pfam" id="PF12146"/>
    </source>
</evidence>
<name>A0A2B7J1A1_CUTAC</name>
<dbReference type="Gene3D" id="3.40.50.1820">
    <property type="entry name" value="alpha/beta hydrolase"/>
    <property type="match status" value="1"/>
</dbReference>
<dbReference type="Proteomes" id="UP000226191">
    <property type="component" value="Unassembled WGS sequence"/>
</dbReference>
<dbReference type="SUPFAM" id="SSF53474">
    <property type="entry name" value="alpha/beta-Hydrolases"/>
    <property type="match status" value="1"/>
</dbReference>
<dbReference type="AlphaFoldDB" id="A0A2B7J1A1"/>
<evidence type="ECO:0000313" key="2">
    <source>
        <dbReference type="EMBL" id="PGF36129.1"/>
    </source>
</evidence>
<protein>
    <recommendedName>
        <fullName evidence="1">Serine aminopeptidase S33 domain-containing protein</fullName>
    </recommendedName>
</protein>
<accession>A0A2B7J1A1</accession>
<dbReference type="InterPro" id="IPR029058">
    <property type="entry name" value="AB_hydrolase_fold"/>
</dbReference>